<keyword evidence="3" id="KW-0456">Lyase</keyword>
<dbReference type="InterPro" id="IPR015813">
    <property type="entry name" value="Pyrv/PenolPyrv_kinase-like_dom"/>
</dbReference>
<comment type="caution">
    <text evidence="5">The sequence shown here is derived from an EMBL/GenBank/DDBJ whole genome shotgun (WGS) entry which is preliminary data.</text>
</comment>
<dbReference type="GO" id="GO:0016832">
    <property type="term" value="F:aldehyde-lyase activity"/>
    <property type="evidence" value="ECO:0007669"/>
    <property type="project" value="TreeGrafter"/>
</dbReference>
<accession>A0A918AR35</accession>
<dbReference type="Pfam" id="PF03328">
    <property type="entry name" value="HpcH_HpaI"/>
    <property type="match status" value="1"/>
</dbReference>
<sequence length="261" mass="27621">MLANRPRRIRAAWEAGTTAYGVAVQLPSPDVVEIAGQAGLDYAWIDAEHGSLSLAEIRELIRGADAVGIDAIVRVADHDPSFIQRVLDLGAAGIMAAHVCTPAQASALVAAARYAPAGRRGACPAVRSVGHVTTDWAGDRRRADDDVLVFGLIEDLEGVENVEAIASRSGVHGLVFGPFDLSMACGLDGDVAHDELRKMHDRVVRACRDAGIEYVVANAAWEFDGLATTASRTVTLAGDRGVLFDGLHRLLASAQPRGARR</sequence>
<reference evidence="5" key="2">
    <citation type="submission" date="2020-09" db="EMBL/GenBank/DDBJ databases">
        <authorList>
            <person name="Sun Q."/>
            <person name="Ohkuma M."/>
        </authorList>
    </citation>
    <scope>NUCLEOTIDE SEQUENCE</scope>
    <source>
        <strain evidence="5">JCM 3313</strain>
    </source>
</reference>
<reference evidence="5" key="1">
    <citation type="journal article" date="2014" name="Int. J. Syst. Evol. Microbiol.">
        <title>Complete genome sequence of Corynebacterium casei LMG S-19264T (=DSM 44701T), isolated from a smear-ripened cheese.</title>
        <authorList>
            <consortium name="US DOE Joint Genome Institute (JGI-PGF)"/>
            <person name="Walter F."/>
            <person name="Albersmeier A."/>
            <person name="Kalinowski J."/>
            <person name="Ruckert C."/>
        </authorList>
    </citation>
    <scope>NUCLEOTIDE SEQUENCE</scope>
    <source>
        <strain evidence="5">JCM 3313</strain>
    </source>
</reference>
<dbReference type="RefSeq" id="WP_189226128.1">
    <property type="nucleotide sequence ID" value="NZ_BMRG01000014.1"/>
</dbReference>
<evidence type="ECO:0000256" key="1">
    <source>
        <dbReference type="ARBA" id="ARBA00005568"/>
    </source>
</evidence>
<evidence type="ECO:0000256" key="3">
    <source>
        <dbReference type="ARBA" id="ARBA00023239"/>
    </source>
</evidence>
<dbReference type="AlphaFoldDB" id="A0A918AR35"/>
<feature type="domain" description="HpcH/HpaI aldolase/citrate lyase" evidence="4">
    <location>
        <begin position="24"/>
        <end position="236"/>
    </location>
</feature>
<evidence type="ECO:0000313" key="6">
    <source>
        <dbReference type="Proteomes" id="UP000639606"/>
    </source>
</evidence>
<dbReference type="InterPro" id="IPR005000">
    <property type="entry name" value="Aldolase/citrate-lyase_domain"/>
</dbReference>
<proteinExistence type="inferred from homology"/>
<dbReference type="Gene3D" id="3.20.20.60">
    <property type="entry name" value="Phosphoenolpyruvate-binding domains"/>
    <property type="match status" value="1"/>
</dbReference>
<organism evidence="5 6">
    <name type="scientific">Saccharothrix coeruleofusca</name>
    <dbReference type="NCBI Taxonomy" id="33919"/>
    <lineage>
        <taxon>Bacteria</taxon>
        <taxon>Bacillati</taxon>
        <taxon>Actinomycetota</taxon>
        <taxon>Actinomycetes</taxon>
        <taxon>Pseudonocardiales</taxon>
        <taxon>Pseudonocardiaceae</taxon>
        <taxon>Saccharothrix</taxon>
    </lineage>
</organism>
<dbReference type="GO" id="GO:0005737">
    <property type="term" value="C:cytoplasm"/>
    <property type="evidence" value="ECO:0007669"/>
    <property type="project" value="TreeGrafter"/>
</dbReference>
<dbReference type="Proteomes" id="UP000639606">
    <property type="component" value="Unassembled WGS sequence"/>
</dbReference>
<dbReference type="PANTHER" id="PTHR30502:SF0">
    <property type="entry name" value="PHOSPHOENOLPYRUVATE CARBOXYLASE FAMILY PROTEIN"/>
    <property type="match status" value="1"/>
</dbReference>
<evidence type="ECO:0000259" key="4">
    <source>
        <dbReference type="Pfam" id="PF03328"/>
    </source>
</evidence>
<keyword evidence="2" id="KW-0479">Metal-binding</keyword>
<comment type="similarity">
    <text evidence="1">Belongs to the HpcH/HpaI aldolase family.</text>
</comment>
<dbReference type="InterPro" id="IPR050251">
    <property type="entry name" value="HpcH-HpaI_aldolase"/>
</dbReference>
<dbReference type="EMBL" id="BMRG01000014">
    <property type="protein sequence ID" value="GGP73786.1"/>
    <property type="molecule type" value="Genomic_DNA"/>
</dbReference>
<gene>
    <name evidence="5" type="ORF">GCM10010185_54010</name>
</gene>
<evidence type="ECO:0000256" key="2">
    <source>
        <dbReference type="ARBA" id="ARBA00022723"/>
    </source>
</evidence>
<dbReference type="GO" id="GO:0046872">
    <property type="term" value="F:metal ion binding"/>
    <property type="evidence" value="ECO:0007669"/>
    <property type="project" value="UniProtKB-KW"/>
</dbReference>
<dbReference type="PANTHER" id="PTHR30502">
    <property type="entry name" value="2-KETO-3-DEOXY-L-RHAMNONATE ALDOLASE"/>
    <property type="match status" value="1"/>
</dbReference>
<dbReference type="SUPFAM" id="SSF51621">
    <property type="entry name" value="Phosphoenolpyruvate/pyruvate domain"/>
    <property type="match status" value="1"/>
</dbReference>
<evidence type="ECO:0000313" key="5">
    <source>
        <dbReference type="EMBL" id="GGP73786.1"/>
    </source>
</evidence>
<dbReference type="InterPro" id="IPR040442">
    <property type="entry name" value="Pyrv_kinase-like_dom_sf"/>
</dbReference>
<protein>
    <submittedName>
        <fullName evidence="5">Aldolase</fullName>
    </submittedName>
</protein>
<name>A0A918AR35_9PSEU</name>
<keyword evidence="6" id="KW-1185">Reference proteome</keyword>